<evidence type="ECO:0000313" key="5">
    <source>
        <dbReference type="EMBL" id="EGN98060.1"/>
    </source>
</evidence>
<dbReference type="OMA" id="VPPREDY"/>
<feature type="signal peptide" evidence="3">
    <location>
        <begin position="1"/>
        <end position="24"/>
    </location>
</feature>
<feature type="region of interest" description="Disordered" evidence="2">
    <location>
        <begin position="136"/>
        <end position="233"/>
    </location>
</feature>
<dbReference type="EMBL" id="GL945481">
    <property type="protein sequence ID" value="EGN98060.1"/>
    <property type="molecule type" value="Genomic_DNA"/>
</dbReference>
<evidence type="ECO:0000256" key="3">
    <source>
        <dbReference type="SAM" id="SignalP"/>
    </source>
</evidence>
<dbReference type="AlphaFoldDB" id="F8Q182"/>
<proteinExistence type="predicted"/>
<keyword evidence="1 3" id="KW-0732">Signal</keyword>
<accession>F8Q182</accession>
<feature type="compositionally biased region" description="Low complexity" evidence="2">
    <location>
        <begin position="136"/>
        <end position="230"/>
    </location>
</feature>
<dbReference type="STRING" id="936435.F8Q182"/>
<evidence type="ECO:0000313" key="6">
    <source>
        <dbReference type="Proteomes" id="UP000008063"/>
    </source>
</evidence>
<evidence type="ECO:0000256" key="1">
    <source>
        <dbReference type="ARBA" id="ARBA00022729"/>
    </source>
</evidence>
<evidence type="ECO:0000259" key="4">
    <source>
        <dbReference type="Pfam" id="PF10342"/>
    </source>
</evidence>
<dbReference type="InterPro" id="IPR018466">
    <property type="entry name" value="Kre9/Knh1-like_N"/>
</dbReference>
<dbReference type="OrthoDB" id="2339190at2759"/>
<dbReference type="HOGENOM" id="CLU_083660_0_0_1"/>
<dbReference type="Pfam" id="PF10342">
    <property type="entry name" value="Kre9_KNH"/>
    <property type="match status" value="1"/>
</dbReference>
<dbReference type="InParanoid" id="F8Q182"/>
<sequence length="259" mass="26342">MHANIFTIFSIFLMIYASLDLARAVPLAKRDVVDPPITSPIAGTVWNVGETQTVTWNTSDIPSNPTTTTGMLILGYLANNSENLNLSSPLASGFKYTDGQVQITVPDVPTRSNYIIVLFGDSGNASPQFTINNGVSSSLSPTSSASSSGSASPSSTPSATPSSVPPQTSSPSSPTSSSVSSPASPPTTTSPISGSPSPTPTSAASSVSSAPTSSTPTSSTVTTTSARSPTQTQTNAAWRASRFNACSLVVVIASIALFS</sequence>
<reference evidence="6" key="1">
    <citation type="journal article" date="2011" name="Science">
        <title>The plant cell wall-decomposing machinery underlies the functional diversity of forest fungi.</title>
        <authorList>
            <person name="Eastwood D.C."/>
            <person name="Floudas D."/>
            <person name="Binder M."/>
            <person name="Majcherczyk A."/>
            <person name="Schneider P."/>
            <person name="Aerts A."/>
            <person name="Asiegbu F.O."/>
            <person name="Baker S.E."/>
            <person name="Barry K."/>
            <person name="Bendiksby M."/>
            <person name="Blumentritt M."/>
            <person name="Coutinho P.M."/>
            <person name="Cullen D."/>
            <person name="de Vries R.P."/>
            <person name="Gathman A."/>
            <person name="Goodell B."/>
            <person name="Henrissat B."/>
            <person name="Ihrmark K."/>
            <person name="Kauserud H."/>
            <person name="Kohler A."/>
            <person name="LaButti K."/>
            <person name="Lapidus A."/>
            <person name="Lavin J.L."/>
            <person name="Lee Y.-H."/>
            <person name="Lindquist E."/>
            <person name="Lilly W."/>
            <person name="Lucas S."/>
            <person name="Morin E."/>
            <person name="Murat C."/>
            <person name="Oguiza J.A."/>
            <person name="Park J."/>
            <person name="Pisabarro A.G."/>
            <person name="Riley R."/>
            <person name="Rosling A."/>
            <person name="Salamov A."/>
            <person name="Schmidt O."/>
            <person name="Schmutz J."/>
            <person name="Skrede I."/>
            <person name="Stenlid J."/>
            <person name="Wiebenga A."/>
            <person name="Xie X."/>
            <person name="Kuees U."/>
            <person name="Hibbett D.S."/>
            <person name="Hoffmeister D."/>
            <person name="Hoegberg N."/>
            <person name="Martin F."/>
            <person name="Grigoriev I.V."/>
            <person name="Watkinson S.C."/>
        </authorList>
    </citation>
    <scope>NUCLEOTIDE SEQUENCE [LARGE SCALE GENOMIC DNA]</scope>
    <source>
        <strain evidence="6">strain S7.3</strain>
    </source>
</reference>
<gene>
    <name evidence="5" type="ORF">SERLA73DRAFT_182933</name>
</gene>
<evidence type="ECO:0000256" key="2">
    <source>
        <dbReference type="SAM" id="MobiDB-lite"/>
    </source>
</evidence>
<feature type="chain" id="PRO_5003376869" description="Yeast cell wall synthesis Kre9/Knh1-like N-terminal domain-containing protein" evidence="3">
    <location>
        <begin position="25"/>
        <end position="259"/>
    </location>
</feature>
<keyword evidence="6" id="KW-1185">Reference proteome</keyword>
<dbReference type="Proteomes" id="UP000008063">
    <property type="component" value="Unassembled WGS sequence"/>
</dbReference>
<protein>
    <recommendedName>
        <fullName evidence="4">Yeast cell wall synthesis Kre9/Knh1-like N-terminal domain-containing protein</fullName>
    </recommendedName>
</protein>
<organism evidence="6">
    <name type="scientific">Serpula lacrymans var. lacrymans (strain S7.3)</name>
    <name type="common">Dry rot fungus</name>
    <dbReference type="NCBI Taxonomy" id="936435"/>
    <lineage>
        <taxon>Eukaryota</taxon>
        <taxon>Fungi</taxon>
        <taxon>Dikarya</taxon>
        <taxon>Basidiomycota</taxon>
        <taxon>Agaricomycotina</taxon>
        <taxon>Agaricomycetes</taxon>
        <taxon>Agaricomycetidae</taxon>
        <taxon>Boletales</taxon>
        <taxon>Coniophorineae</taxon>
        <taxon>Serpulaceae</taxon>
        <taxon>Serpula</taxon>
    </lineage>
</organism>
<name>F8Q182_SERL3</name>
<feature type="domain" description="Yeast cell wall synthesis Kre9/Knh1-like N-terminal" evidence="4">
    <location>
        <begin position="39"/>
        <end position="131"/>
    </location>
</feature>